<comment type="caution">
    <text evidence="1">The sequence shown here is derived from an EMBL/GenBank/DDBJ whole genome shotgun (WGS) entry which is preliminary data.</text>
</comment>
<evidence type="ECO:0000313" key="2">
    <source>
        <dbReference type="Proteomes" id="UP001328107"/>
    </source>
</evidence>
<gene>
    <name evidence="1" type="ORF">PMAYCL1PPCAC_15166</name>
</gene>
<dbReference type="EMBL" id="BTRK01000004">
    <property type="protein sequence ID" value="GMR44971.1"/>
    <property type="molecule type" value="Genomic_DNA"/>
</dbReference>
<reference evidence="2" key="1">
    <citation type="submission" date="2022-10" db="EMBL/GenBank/DDBJ databases">
        <title>Genome assembly of Pristionchus species.</title>
        <authorList>
            <person name="Yoshida K."/>
            <person name="Sommer R.J."/>
        </authorList>
    </citation>
    <scope>NUCLEOTIDE SEQUENCE [LARGE SCALE GENOMIC DNA]</scope>
    <source>
        <strain evidence="2">RS5460</strain>
    </source>
</reference>
<organism evidence="1 2">
    <name type="scientific">Pristionchus mayeri</name>
    <dbReference type="NCBI Taxonomy" id="1317129"/>
    <lineage>
        <taxon>Eukaryota</taxon>
        <taxon>Metazoa</taxon>
        <taxon>Ecdysozoa</taxon>
        <taxon>Nematoda</taxon>
        <taxon>Chromadorea</taxon>
        <taxon>Rhabditida</taxon>
        <taxon>Rhabditina</taxon>
        <taxon>Diplogasteromorpha</taxon>
        <taxon>Diplogasteroidea</taxon>
        <taxon>Neodiplogasteridae</taxon>
        <taxon>Pristionchus</taxon>
    </lineage>
</organism>
<protein>
    <submittedName>
        <fullName evidence="1">Uncharacterized protein</fullName>
    </submittedName>
</protein>
<evidence type="ECO:0000313" key="1">
    <source>
        <dbReference type="EMBL" id="GMR44971.1"/>
    </source>
</evidence>
<proteinExistence type="predicted"/>
<sequence length="104" mass="12162">LQNDAFYSPHDSDGSSTCVRARRKAWQTPFIFTRNPLYNFRHFWSCMRFAGIIYEYDFTSASSNHFRSSPILFAISRSPSTHFLRRNDVTTGKHCLNQSHCSNF</sequence>
<feature type="non-terminal residue" evidence="1">
    <location>
        <position position="1"/>
    </location>
</feature>
<keyword evidence="2" id="KW-1185">Reference proteome</keyword>
<dbReference type="Proteomes" id="UP001328107">
    <property type="component" value="Unassembled WGS sequence"/>
</dbReference>
<dbReference type="AlphaFoldDB" id="A0AAN5HYA8"/>
<accession>A0AAN5HYA8</accession>
<name>A0AAN5HYA8_9BILA</name>